<dbReference type="SUPFAM" id="SSF47954">
    <property type="entry name" value="Cyclin-like"/>
    <property type="match status" value="2"/>
</dbReference>
<dbReference type="Proteomes" id="UP000492820">
    <property type="component" value="Unassembled WGS sequence"/>
</dbReference>
<dbReference type="Pfam" id="PF00134">
    <property type="entry name" value="Cyclin_N"/>
    <property type="match status" value="1"/>
</dbReference>
<evidence type="ECO:0000313" key="2">
    <source>
        <dbReference type="EMBL" id="CDS20440.1"/>
    </source>
</evidence>
<reference evidence="2 3" key="1">
    <citation type="journal article" date="2013" name="Nature">
        <title>The genomes of four tapeworm species reveal adaptations to parasitism.</title>
        <authorList>
            <person name="Tsai I.J."/>
            <person name="Zarowiecki M."/>
            <person name="Holroyd N."/>
            <person name="Garciarrubio A."/>
            <person name="Sanchez-Flores A."/>
            <person name="Brooks K.L."/>
            <person name="Tracey A."/>
            <person name="Bobes R.J."/>
            <person name="Fragoso G."/>
            <person name="Sciutto E."/>
            <person name="Aslett M."/>
            <person name="Beasley H."/>
            <person name="Bennett H.M."/>
            <person name="Cai J."/>
            <person name="Camicia F."/>
            <person name="Clark R."/>
            <person name="Cucher M."/>
            <person name="De Silva N."/>
            <person name="Day T.A."/>
            <person name="Deplazes P."/>
            <person name="Estrada K."/>
            <person name="Fernandez C."/>
            <person name="Holland P.W."/>
            <person name="Hou J."/>
            <person name="Hu S."/>
            <person name="Huckvale T."/>
            <person name="Hung S.S."/>
            <person name="Kamenetzky L."/>
            <person name="Keane J.A."/>
            <person name="Kiss F."/>
            <person name="Koziol U."/>
            <person name="Lambert O."/>
            <person name="Liu K."/>
            <person name="Luo X."/>
            <person name="Luo Y."/>
            <person name="Macchiaroli N."/>
            <person name="Nichol S."/>
            <person name="Paps J."/>
            <person name="Parkinson J."/>
            <person name="Pouchkina-Stantcheva N."/>
            <person name="Riddiford N."/>
            <person name="Rosenzvit M."/>
            <person name="Salinas G."/>
            <person name="Wasmuth J.D."/>
            <person name="Zamanian M."/>
            <person name="Zheng Y."/>
            <person name="Cai X."/>
            <person name="Soberon X."/>
            <person name="Olson P.D."/>
            <person name="Laclette J.P."/>
            <person name="Brehm K."/>
            <person name="Berriman M."/>
            <person name="Garciarrubio A."/>
            <person name="Bobes R.J."/>
            <person name="Fragoso G."/>
            <person name="Sanchez-Flores A."/>
            <person name="Estrada K."/>
            <person name="Cevallos M.A."/>
            <person name="Morett E."/>
            <person name="Gonzalez V."/>
            <person name="Portillo T."/>
            <person name="Ochoa-Leyva A."/>
            <person name="Jose M.V."/>
            <person name="Sciutto E."/>
            <person name="Landa A."/>
            <person name="Jimenez L."/>
            <person name="Valdes V."/>
            <person name="Carrero J.C."/>
            <person name="Larralde C."/>
            <person name="Morales-Montor J."/>
            <person name="Limon-Lason J."/>
            <person name="Soberon X."/>
            <person name="Laclette J.P."/>
        </authorList>
    </citation>
    <scope>NUCLEOTIDE SEQUENCE [LARGE SCALE GENOMIC DNA]</scope>
</reference>
<dbReference type="InterPro" id="IPR036915">
    <property type="entry name" value="Cyclin-like_sf"/>
</dbReference>
<gene>
    <name evidence="2" type="ORF">EgrG_001109900</name>
</gene>
<organism evidence="2">
    <name type="scientific">Echinococcus granulosus</name>
    <name type="common">Hydatid tapeworm</name>
    <dbReference type="NCBI Taxonomy" id="6210"/>
    <lineage>
        <taxon>Eukaryota</taxon>
        <taxon>Metazoa</taxon>
        <taxon>Spiralia</taxon>
        <taxon>Lophotrochozoa</taxon>
        <taxon>Platyhelminthes</taxon>
        <taxon>Cestoda</taxon>
        <taxon>Eucestoda</taxon>
        <taxon>Cyclophyllidea</taxon>
        <taxon>Taeniidae</taxon>
        <taxon>Echinococcus</taxon>
        <taxon>Echinococcus granulosus group</taxon>
    </lineage>
</organism>
<proteinExistence type="predicted"/>
<dbReference type="OrthoDB" id="10293226at2759"/>
<sequence length="651" mass="74940">MRPCNGMQENIPTMGNMEDQIQCNMQRAREQMREDLKTMEETLSSMQGRYLSDSIGLQRCGYTQPQNLSMQVYRYTAGYYGPQTQYFSMQDAQYTQSCDNIQPRDLSVQMNYGSTQPVDLAPPRYNEDTQPPTLMAQRTYCICYSNITLVCKYAQCISKEWRQPSPPRRNYVEPVRLPEIPNGYNYVQSQNCPHGPKCPTNNSFGHQSNKQCNNSSPEKNCDNVKAKNVCDGESCGKAHSGECCKKAEKGHNENNNASCSVQQNDDEQQPEAPQNVIHFNAFLITTVLDATACGGITDVDRDAIMAAHDAQCVEKYAVALRFFSYSMGQTYIDPSILEKRPENEILERLKEYQRHVLDQLEKDNRQMRYYDPEFLVRTDVTADMRSKAFNWLIELQECVALLDEDVHVVTTIVDLVTCKTLIMAKDYPLLFVTAIWCARLRSRSEDALLLEDLLQVFNNRYTESQVNALGQRVRSCIETLMPVVTPWHFYDLYSVGSIDIPRKQYLVYDDACNYLFDLGLTEEILVQYSANLRCCAVIYLIRRILRLHCAFLPDHEVYHTQRTRCPCCTLAGWSELLAVMTGFEEGPLLKKVAYIYCMILCRARNFVIDPEHAHVYRAAFDKYNTSEFRYVASNSLLTHFRMHEVFPAATR</sequence>
<reference evidence="2" key="2">
    <citation type="submission" date="2014-06" db="EMBL/GenBank/DDBJ databases">
        <authorList>
            <person name="Aslett M."/>
        </authorList>
    </citation>
    <scope>NUCLEOTIDE SEQUENCE</scope>
</reference>
<evidence type="ECO:0000313" key="4">
    <source>
        <dbReference type="WBParaSite" id="EgrG_001109900"/>
    </source>
</evidence>
<reference evidence="4" key="3">
    <citation type="submission" date="2020-10" db="UniProtKB">
        <authorList>
            <consortium name="WormBaseParasite"/>
        </authorList>
    </citation>
    <scope>IDENTIFICATION</scope>
</reference>
<accession>A0A068WKX9</accession>
<dbReference type="Gene3D" id="1.10.472.10">
    <property type="entry name" value="Cyclin-like"/>
    <property type="match status" value="2"/>
</dbReference>
<name>A0A068WKX9_ECHGR</name>
<dbReference type="EMBL" id="LK028581">
    <property type="protein sequence ID" value="CDS20440.1"/>
    <property type="molecule type" value="Genomic_DNA"/>
</dbReference>
<feature type="domain" description="Cyclin N-terminal" evidence="1">
    <location>
        <begin position="371"/>
        <end position="469"/>
    </location>
</feature>
<evidence type="ECO:0000313" key="3">
    <source>
        <dbReference type="Proteomes" id="UP000492820"/>
    </source>
</evidence>
<protein>
    <submittedName>
        <fullName evidence="2 4">Cyclins</fullName>
    </submittedName>
</protein>
<dbReference type="InterPro" id="IPR006671">
    <property type="entry name" value="Cyclin_N"/>
</dbReference>
<evidence type="ECO:0000259" key="1">
    <source>
        <dbReference type="Pfam" id="PF00134"/>
    </source>
</evidence>
<dbReference type="AlphaFoldDB" id="A0A068WKX9"/>
<dbReference type="WBParaSite" id="EgrG_001109900">
    <property type="protein sequence ID" value="EgrG_001109900"/>
    <property type="gene ID" value="EgrG_001109900"/>
</dbReference>